<proteinExistence type="predicted"/>
<gene>
    <name evidence="2" type="ORF">H9X81_10590</name>
</gene>
<dbReference type="Proteomes" id="UP000724149">
    <property type="component" value="Unassembled WGS sequence"/>
</dbReference>
<dbReference type="CDD" id="cd12797">
    <property type="entry name" value="M23_peptidase"/>
    <property type="match status" value="1"/>
</dbReference>
<dbReference type="PANTHER" id="PTHR21666:SF270">
    <property type="entry name" value="MUREIN HYDROLASE ACTIVATOR ENVC"/>
    <property type="match status" value="1"/>
</dbReference>
<dbReference type="RefSeq" id="WP_204721864.1">
    <property type="nucleotide sequence ID" value="NZ_JACSNR010000011.1"/>
</dbReference>
<dbReference type="Pfam" id="PF01551">
    <property type="entry name" value="Peptidase_M23"/>
    <property type="match status" value="1"/>
</dbReference>
<dbReference type="InterPro" id="IPR011055">
    <property type="entry name" value="Dup_hybrid_motif"/>
</dbReference>
<organism evidence="2 3">
    <name type="scientific">Hydrogenoanaerobacterium saccharovorans</name>
    <dbReference type="NCBI Taxonomy" id="474960"/>
    <lineage>
        <taxon>Bacteria</taxon>
        <taxon>Bacillati</taxon>
        <taxon>Bacillota</taxon>
        <taxon>Clostridia</taxon>
        <taxon>Eubacteriales</taxon>
        <taxon>Oscillospiraceae</taxon>
        <taxon>Hydrogenoanaerobacterium</taxon>
    </lineage>
</organism>
<dbReference type="InterPro" id="IPR050570">
    <property type="entry name" value="Cell_wall_metabolism_enzyme"/>
</dbReference>
<dbReference type="Gene3D" id="2.70.70.10">
    <property type="entry name" value="Glucose Permease (Domain IIA)"/>
    <property type="match status" value="1"/>
</dbReference>
<evidence type="ECO:0000259" key="1">
    <source>
        <dbReference type="Pfam" id="PF01551"/>
    </source>
</evidence>
<keyword evidence="3" id="KW-1185">Reference proteome</keyword>
<protein>
    <submittedName>
        <fullName evidence="2">M23 family metallopeptidase</fullName>
    </submittedName>
</protein>
<dbReference type="PANTHER" id="PTHR21666">
    <property type="entry name" value="PEPTIDASE-RELATED"/>
    <property type="match status" value="1"/>
</dbReference>
<comment type="caution">
    <text evidence="2">The sequence shown here is derived from an EMBL/GenBank/DDBJ whole genome shotgun (WGS) entry which is preliminary data.</text>
</comment>
<reference evidence="2 3" key="1">
    <citation type="journal article" date="2021" name="Sci. Rep.">
        <title>The distribution of antibiotic resistance genes in chicken gut microbiota commensals.</title>
        <authorList>
            <person name="Juricova H."/>
            <person name="Matiasovicova J."/>
            <person name="Kubasova T."/>
            <person name="Cejkova D."/>
            <person name="Rychlik I."/>
        </authorList>
    </citation>
    <scope>NUCLEOTIDE SEQUENCE [LARGE SCALE GENOMIC DNA]</scope>
    <source>
        <strain evidence="2 3">An564</strain>
    </source>
</reference>
<evidence type="ECO:0000313" key="2">
    <source>
        <dbReference type="EMBL" id="MBM6924131.1"/>
    </source>
</evidence>
<sequence length="214" mass="24370">MQKLRLPFKESTMLCGYKTQRYLNAWGYPHYGIDISTYQGKKVPDHTIYASGVGTVVAAGWDSKLGGALCIRYDDVYNHRTGKTISVIARYMHMEKVLVKQGDTVRLDTPIGIEGKEGTSNYHLHLEFDTDLNYPKWTPQVSKGLSFWVKGTDSTVNPSCLLYQDKNHTTLPDNWEDGWLNQEDKNIPFVDESTIKWDELRGILESAGIETIEM</sequence>
<dbReference type="SUPFAM" id="SSF51261">
    <property type="entry name" value="Duplicated hybrid motif"/>
    <property type="match status" value="1"/>
</dbReference>
<name>A0ABS2GR94_9FIRM</name>
<dbReference type="EMBL" id="JACSNR010000011">
    <property type="protein sequence ID" value="MBM6924131.1"/>
    <property type="molecule type" value="Genomic_DNA"/>
</dbReference>
<accession>A0ABS2GR94</accession>
<feature type="domain" description="M23ase beta-sheet core" evidence="1">
    <location>
        <begin position="29"/>
        <end position="129"/>
    </location>
</feature>
<dbReference type="InterPro" id="IPR016047">
    <property type="entry name" value="M23ase_b-sheet_dom"/>
</dbReference>
<evidence type="ECO:0000313" key="3">
    <source>
        <dbReference type="Proteomes" id="UP000724149"/>
    </source>
</evidence>